<dbReference type="Pfam" id="PF09839">
    <property type="entry name" value="DUF2066"/>
    <property type="match status" value="1"/>
</dbReference>
<evidence type="ECO:0000256" key="2">
    <source>
        <dbReference type="SAM" id="SignalP"/>
    </source>
</evidence>
<dbReference type="RefSeq" id="WP_150548733.1">
    <property type="nucleotide sequence ID" value="NZ_LR215729.2"/>
</dbReference>
<reference evidence="3" key="1">
    <citation type="submission" date="2019-02" db="EMBL/GenBank/DDBJ databases">
        <authorList>
            <consortium name="Genoscope - CEA"/>
            <person name="William W."/>
        </authorList>
    </citation>
    <scope>NUCLEOTIDE SEQUENCE [LARGE SCALE GENOMIC DNA]</scope>
    <source>
        <strain evidence="3">YSy11</strain>
    </source>
</reference>
<evidence type="ECO:0000256" key="1">
    <source>
        <dbReference type="SAM" id="MobiDB-lite"/>
    </source>
</evidence>
<proteinExistence type="predicted"/>
<evidence type="ECO:0008006" key="4">
    <source>
        <dbReference type="Google" id="ProtNLM"/>
    </source>
</evidence>
<feature type="compositionally biased region" description="Low complexity" evidence="1">
    <location>
        <begin position="326"/>
        <end position="339"/>
    </location>
</feature>
<accession>A0A653E5V9</accession>
<dbReference type="InterPro" id="IPR018642">
    <property type="entry name" value="DUF2066"/>
</dbReference>
<evidence type="ECO:0000313" key="3">
    <source>
        <dbReference type="EMBL" id="VEV98129.1"/>
    </source>
</evidence>
<feature type="chain" id="PRO_5024858082" description="DUF2066 domain-containing protein" evidence="2">
    <location>
        <begin position="22"/>
        <end position="352"/>
    </location>
</feature>
<keyword evidence="2" id="KW-0732">Signal</keyword>
<dbReference type="AlphaFoldDB" id="A0A653E5V9"/>
<feature type="region of interest" description="Disordered" evidence="1">
    <location>
        <begin position="315"/>
        <end position="352"/>
    </location>
</feature>
<name>A0A653E5V9_9PSED</name>
<dbReference type="EMBL" id="LR215729">
    <property type="protein sequence ID" value="VEV98129.1"/>
    <property type="molecule type" value="Genomic_DNA"/>
</dbReference>
<gene>
    <name evidence="3" type="ORF">PMYSY11_3085</name>
</gene>
<organism evidence="3">
    <name type="scientific">Pseudomonas marincola</name>
    <dbReference type="NCBI Taxonomy" id="437900"/>
    <lineage>
        <taxon>Bacteria</taxon>
        <taxon>Pseudomonadati</taxon>
        <taxon>Pseudomonadota</taxon>
        <taxon>Gammaproteobacteria</taxon>
        <taxon>Pseudomonadales</taxon>
        <taxon>Pseudomonadaceae</taxon>
        <taxon>Pseudomonas</taxon>
    </lineage>
</organism>
<protein>
    <recommendedName>
        <fullName evidence="4">DUF2066 domain-containing protein</fullName>
    </recommendedName>
</protein>
<sequence>MRLTARLLLLSCSLFSLTGVAATVTDLYQVLEPVSSQQPAERDEAIGRAFDTLVLRLTGQADAAQKPALAELKKDPQQIISRYGYEGSSLQVDFDPVSTDRELRQAGLSLWGSNRPLILIWWLNQDEYGNTLVGDGIESAETIRQSAQHRGLPVRMPLADLSEQLVATPENLAASQPDALEPISERYGADSLLAVTATQSAEKWSAEWSLWVGTEREQGNASGQDLASLSDAVLLEVSQRLAKRYAVAASASSSLTVEISGANLSRYAELQQALEPFDATLSKVEGDRLIYRVKANADQLRAQLGLLNLREVSADEVAPEAQEPSQDPAEQGQPEAPEPQIVPRSDVLRFSW</sequence>
<feature type="signal peptide" evidence="2">
    <location>
        <begin position="1"/>
        <end position="21"/>
    </location>
</feature>